<dbReference type="GO" id="GO:0003677">
    <property type="term" value="F:DNA binding"/>
    <property type="evidence" value="ECO:0007669"/>
    <property type="project" value="UniProtKB-KW"/>
</dbReference>
<protein>
    <submittedName>
        <fullName evidence="5">DeoR/GlpR family DNA-binding transcription regulator</fullName>
    </submittedName>
</protein>
<dbReference type="PROSITE" id="PS00894">
    <property type="entry name" value="HTH_DEOR_1"/>
    <property type="match status" value="1"/>
</dbReference>
<organism evidence="5 6">
    <name type="scientific">Microtetraspora fusca</name>
    <dbReference type="NCBI Taxonomy" id="1997"/>
    <lineage>
        <taxon>Bacteria</taxon>
        <taxon>Bacillati</taxon>
        <taxon>Actinomycetota</taxon>
        <taxon>Actinomycetes</taxon>
        <taxon>Streptosporangiales</taxon>
        <taxon>Streptosporangiaceae</taxon>
        <taxon>Microtetraspora</taxon>
    </lineage>
</organism>
<evidence type="ECO:0000256" key="2">
    <source>
        <dbReference type="ARBA" id="ARBA00023125"/>
    </source>
</evidence>
<dbReference type="SMART" id="SM00420">
    <property type="entry name" value="HTH_DEOR"/>
    <property type="match status" value="1"/>
</dbReference>
<dbReference type="EMBL" id="JBIAXI010000029">
    <property type="protein sequence ID" value="MFF4778225.1"/>
    <property type="molecule type" value="Genomic_DNA"/>
</dbReference>
<dbReference type="PRINTS" id="PR00037">
    <property type="entry name" value="HTHLACR"/>
</dbReference>
<dbReference type="Gene3D" id="3.40.50.1360">
    <property type="match status" value="1"/>
</dbReference>
<dbReference type="Proteomes" id="UP001602119">
    <property type="component" value="Unassembled WGS sequence"/>
</dbReference>
<accession>A0ABW6VG73</accession>
<proteinExistence type="predicted"/>
<reference evidence="5 6" key="1">
    <citation type="submission" date="2024-10" db="EMBL/GenBank/DDBJ databases">
        <title>The Natural Products Discovery Center: Release of the First 8490 Sequenced Strains for Exploring Actinobacteria Biosynthetic Diversity.</title>
        <authorList>
            <person name="Kalkreuter E."/>
            <person name="Kautsar S.A."/>
            <person name="Yang D."/>
            <person name="Bader C.D."/>
            <person name="Teijaro C.N."/>
            <person name="Fluegel L."/>
            <person name="Davis C.M."/>
            <person name="Simpson J.R."/>
            <person name="Lauterbach L."/>
            <person name="Steele A.D."/>
            <person name="Gui C."/>
            <person name="Meng S."/>
            <person name="Li G."/>
            <person name="Viehrig K."/>
            <person name="Ye F."/>
            <person name="Su P."/>
            <person name="Kiefer A.F."/>
            <person name="Nichols A."/>
            <person name="Cepeda A.J."/>
            <person name="Yan W."/>
            <person name="Fan B."/>
            <person name="Jiang Y."/>
            <person name="Adhikari A."/>
            <person name="Zheng C.-J."/>
            <person name="Schuster L."/>
            <person name="Cowan T.M."/>
            <person name="Smanski M.J."/>
            <person name="Chevrette M.G."/>
            <person name="De Carvalho L.P.S."/>
            <person name="Shen B."/>
        </authorList>
    </citation>
    <scope>NUCLEOTIDE SEQUENCE [LARGE SCALE GENOMIC DNA]</scope>
    <source>
        <strain evidence="5 6">NPDC001281</strain>
    </source>
</reference>
<dbReference type="PROSITE" id="PS51000">
    <property type="entry name" value="HTH_DEOR_2"/>
    <property type="match status" value="1"/>
</dbReference>
<dbReference type="InterPro" id="IPR014036">
    <property type="entry name" value="DeoR-like_C"/>
</dbReference>
<evidence type="ECO:0000256" key="1">
    <source>
        <dbReference type="ARBA" id="ARBA00023015"/>
    </source>
</evidence>
<evidence type="ECO:0000313" key="5">
    <source>
        <dbReference type="EMBL" id="MFF4778225.1"/>
    </source>
</evidence>
<dbReference type="Gene3D" id="1.10.10.10">
    <property type="entry name" value="Winged helix-like DNA-binding domain superfamily/Winged helix DNA-binding domain"/>
    <property type="match status" value="1"/>
</dbReference>
<dbReference type="InterPro" id="IPR036390">
    <property type="entry name" value="WH_DNA-bd_sf"/>
</dbReference>
<dbReference type="SUPFAM" id="SSF46785">
    <property type="entry name" value="Winged helix' DNA-binding domain"/>
    <property type="match status" value="1"/>
</dbReference>
<dbReference type="InterPro" id="IPR036388">
    <property type="entry name" value="WH-like_DNA-bd_sf"/>
</dbReference>
<evidence type="ECO:0000313" key="6">
    <source>
        <dbReference type="Proteomes" id="UP001602119"/>
    </source>
</evidence>
<dbReference type="InterPro" id="IPR018356">
    <property type="entry name" value="Tscrpt_reg_HTH_DeoR_CS"/>
</dbReference>
<feature type="domain" description="HTH deoR-type" evidence="4">
    <location>
        <begin position="19"/>
        <end position="74"/>
    </location>
</feature>
<dbReference type="InterPro" id="IPR001034">
    <property type="entry name" value="DeoR_HTH"/>
</dbReference>
<dbReference type="RefSeq" id="WP_066944700.1">
    <property type="nucleotide sequence ID" value="NZ_BBYK01000057.1"/>
</dbReference>
<dbReference type="InterPro" id="IPR037171">
    <property type="entry name" value="NagB/RpiA_transferase-like"/>
</dbReference>
<dbReference type="Pfam" id="PF08220">
    <property type="entry name" value="HTH_DeoR"/>
    <property type="match status" value="1"/>
</dbReference>
<keyword evidence="3" id="KW-0804">Transcription</keyword>
<dbReference type="SUPFAM" id="SSF100950">
    <property type="entry name" value="NagB/RpiA/CoA transferase-like"/>
    <property type="match status" value="1"/>
</dbReference>
<name>A0ABW6VG73_MICFU</name>
<dbReference type="PANTHER" id="PTHR30363">
    <property type="entry name" value="HTH-TYPE TRANSCRIPTIONAL REGULATOR SRLR-RELATED"/>
    <property type="match status" value="1"/>
</dbReference>
<dbReference type="Pfam" id="PF00455">
    <property type="entry name" value="DeoRC"/>
    <property type="match status" value="1"/>
</dbReference>
<dbReference type="InterPro" id="IPR050313">
    <property type="entry name" value="Carb_Metab_HTH_regulators"/>
</dbReference>
<comment type="caution">
    <text evidence="5">The sequence shown here is derived from an EMBL/GenBank/DDBJ whole genome shotgun (WGS) entry which is preliminary data.</text>
</comment>
<gene>
    <name evidence="5" type="ORF">ACFY05_35900</name>
</gene>
<dbReference type="PANTHER" id="PTHR30363:SF44">
    <property type="entry name" value="AGA OPERON TRANSCRIPTIONAL REPRESSOR-RELATED"/>
    <property type="match status" value="1"/>
</dbReference>
<keyword evidence="2 5" id="KW-0238">DNA-binding</keyword>
<keyword evidence="6" id="KW-1185">Reference proteome</keyword>
<evidence type="ECO:0000259" key="4">
    <source>
        <dbReference type="PROSITE" id="PS51000"/>
    </source>
</evidence>
<keyword evidence="1" id="KW-0805">Transcription regulation</keyword>
<evidence type="ECO:0000256" key="3">
    <source>
        <dbReference type="ARBA" id="ARBA00023163"/>
    </source>
</evidence>
<sequence length="272" mass="29771">MGNNTESLDGTGYGRPSRQQARWDRIAEYVMQHGSVRIEELSEQLGVSVMTIHRDLSELESKGLLRKTRGQATAVATSLVEASTVYRGSRNRDSKRALSAAALEMIEPGEAVVLDDSTTIVPLAERLVERAPLTVITPSLHLIKMMTRQPGITLLALGGQYYEWADAFLGRVTVAAARELRADVCVMSTAAIVGDVCYHQMEEIVTVKQALLECAERKILLADHTKFSRRALHALMPLASFDVVIVDEQTPAAEVERLRGKGINVVVAPPVP</sequence>
<dbReference type="SMART" id="SM01134">
    <property type="entry name" value="DeoRC"/>
    <property type="match status" value="1"/>
</dbReference>